<dbReference type="Proteomes" id="UP001148834">
    <property type="component" value="Unassembled WGS sequence"/>
</dbReference>
<keyword evidence="2" id="KW-0238">DNA-binding</keyword>
<dbReference type="Gene3D" id="1.10.260.40">
    <property type="entry name" value="lambda repressor-like DNA-binding domains"/>
    <property type="match status" value="1"/>
</dbReference>
<protein>
    <submittedName>
        <fullName evidence="5">Helix-turn-helix domain-containing protein</fullName>
    </submittedName>
</protein>
<keyword evidence="1" id="KW-0805">Transcription regulation</keyword>
<dbReference type="SMART" id="SM00530">
    <property type="entry name" value="HTH_XRE"/>
    <property type="match status" value="1"/>
</dbReference>
<dbReference type="InterPro" id="IPR010982">
    <property type="entry name" value="Lambda_DNA-bd_dom_sf"/>
</dbReference>
<reference evidence="5" key="2">
    <citation type="submission" date="2022-09" db="EMBL/GenBank/DDBJ databases">
        <title>Molecular characterization of Glaesserella parasuis strains circulating in commercial swine farms using whole-genome sequencing.</title>
        <authorList>
            <person name="Mugabi R."/>
            <person name="Clavijo M."/>
            <person name="Li G."/>
        </authorList>
    </citation>
    <scope>NUCLEOTIDE SEQUENCE</scope>
    <source>
        <strain evidence="5">0435-53</strain>
    </source>
</reference>
<reference evidence="6" key="1">
    <citation type="submission" date="2021-03" db="EMBL/GenBank/DDBJ databases">
        <title>Characterization of a novel Integrative Conjugative Element in Glaesserella parasuis.</title>
        <authorList>
            <person name="Hu G."/>
            <person name="Sun H."/>
        </authorList>
    </citation>
    <scope>NUCLEOTIDE SEQUENCE</scope>
    <source>
        <strain evidence="6">GHP1807</strain>
    </source>
</reference>
<evidence type="ECO:0000256" key="1">
    <source>
        <dbReference type="ARBA" id="ARBA00023015"/>
    </source>
</evidence>
<dbReference type="PANTHER" id="PTHR36511">
    <property type="entry name" value="MERR FAMILY BACTERIAL REGULATORY PROTEIN"/>
    <property type="match status" value="1"/>
</dbReference>
<evidence type="ECO:0000259" key="4">
    <source>
        <dbReference type="PROSITE" id="PS50943"/>
    </source>
</evidence>
<dbReference type="EMBL" id="CP121769">
    <property type="protein sequence ID" value="WGE09239.1"/>
    <property type="molecule type" value="Genomic_DNA"/>
</dbReference>
<gene>
    <name evidence="6" type="ORF">J1G54_05230</name>
    <name evidence="5" type="ORF">N5925_00830</name>
    <name evidence="7" type="ORF">QBL01_08230</name>
</gene>
<dbReference type="GO" id="GO:0003677">
    <property type="term" value="F:DNA binding"/>
    <property type="evidence" value="ECO:0007669"/>
    <property type="project" value="UniProtKB-KW"/>
</dbReference>
<reference evidence="7" key="3">
    <citation type="submission" date="2023-04" db="EMBL/GenBank/DDBJ databases">
        <title>Molecular characterization of the Integrative and Conjugative elements harboring multidrug-resistance gene from Glaesserella (Haemophilus) parasuis.</title>
        <authorList>
            <person name="Che Y."/>
            <person name="Zhou L."/>
        </authorList>
    </citation>
    <scope>NUCLEOTIDE SEQUENCE</scope>
    <source>
        <strain evidence="7">Z44</strain>
    </source>
</reference>
<dbReference type="RefSeq" id="WP_010786853.1">
    <property type="nucleotide sequence ID" value="NZ_CP049089.1"/>
</dbReference>
<dbReference type="Proteomes" id="UP001222296">
    <property type="component" value="Chromosome"/>
</dbReference>
<evidence type="ECO:0000256" key="3">
    <source>
        <dbReference type="ARBA" id="ARBA00023163"/>
    </source>
</evidence>
<evidence type="ECO:0000256" key="2">
    <source>
        <dbReference type="ARBA" id="ARBA00023125"/>
    </source>
</evidence>
<dbReference type="CDD" id="cd00093">
    <property type="entry name" value="HTH_XRE"/>
    <property type="match status" value="1"/>
</dbReference>
<dbReference type="AlphaFoldDB" id="A0A6I4QX18"/>
<feature type="domain" description="HTH cro/C1-type" evidence="4">
    <location>
        <begin position="47"/>
        <end position="101"/>
    </location>
</feature>
<sequence>MAIDLNHINAAEYEFTEDELGELLLASVRQIKMGKCAERQITNEAIEARQKTGLSQSAFAKVMGISVRTLQGWEQGRRKPTGAAATLLKIAARHPETVLELRS</sequence>
<dbReference type="Proteomes" id="UP000662736">
    <property type="component" value="Chromosome"/>
</dbReference>
<dbReference type="EMBL" id="JAODIR010000002">
    <property type="protein sequence ID" value="MDD2167173.1"/>
    <property type="molecule type" value="Genomic_DNA"/>
</dbReference>
<dbReference type="Pfam" id="PF01381">
    <property type="entry name" value="HTH_3"/>
    <property type="match status" value="1"/>
</dbReference>
<dbReference type="InterPro" id="IPR052359">
    <property type="entry name" value="HTH-type_reg/antitoxin"/>
</dbReference>
<name>A0A6I4QX18_GLAPU</name>
<evidence type="ECO:0000313" key="5">
    <source>
        <dbReference type="EMBL" id="MDD2167173.1"/>
    </source>
</evidence>
<evidence type="ECO:0000313" key="6">
    <source>
        <dbReference type="EMBL" id="QSX17914.1"/>
    </source>
</evidence>
<dbReference type="PANTHER" id="PTHR36511:SF4">
    <property type="entry name" value="ANTITOXIN MQSA"/>
    <property type="match status" value="1"/>
</dbReference>
<proteinExistence type="predicted"/>
<keyword evidence="3" id="KW-0804">Transcription</keyword>
<evidence type="ECO:0000313" key="7">
    <source>
        <dbReference type="EMBL" id="WGE09239.1"/>
    </source>
</evidence>
<accession>A0A6I4QX18</accession>
<dbReference type="SUPFAM" id="SSF47413">
    <property type="entry name" value="lambda repressor-like DNA-binding domains"/>
    <property type="match status" value="1"/>
</dbReference>
<evidence type="ECO:0000313" key="8">
    <source>
        <dbReference type="Proteomes" id="UP001148834"/>
    </source>
</evidence>
<dbReference type="PROSITE" id="PS50943">
    <property type="entry name" value="HTH_CROC1"/>
    <property type="match status" value="1"/>
</dbReference>
<organism evidence="5 8">
    <name type="scientific">Glaesserella parasuis</name>
    <name type="common">Haemophilus parasuis</name>
    <dbReference type="NCBI Taxonomy" id="738"/>
    <lineage>
        <taxon>Bacteria</taxon>
        <taxon>Pseudomonadati</taxon>
        <taxon>Pseudomonadota</taxon>
        <taxon>Gammaproteobacteria</taxon>
        <taxon>Pasteurellales</taxon>
        <taxon>Pasteurellaceae</taxon>
        <taxon>Glaesserella</taxon>
    </lineage>
</organism>
<dbReference type="EMBL" id="CP071491">
    <property type="protein sequence ID" value="QSX17914.1"/>
    <property type="molecule type" value="Genomic_DNA"/>
</dbReference>
<dbReference type="InterPro" id="IPR001387">
    <property type="entry name" value="Cro/C1-type_HTH"/>
</dbReference>